<comment type="caution">
    <text evidence="1">The sequence shown here is derived from an EMBL/GenBank/DDBJ whole genome shotgun (WGS) entry which is preliminary data.</text>
</comment>
<reference evidence="1 2" key="1">
    <citation type="journal article" date="2019" name="Int. J. Syst. Evol. Microbiol.">
        <title>The Global Catalogue of Microorganisms (GCM) 10K type strain sequencing project: providing services to taxonomists for standard genome sequencing and annotation.</title>
        <authorList>
            <consortium name="The Broad Institute Genomics Platform"/>
            <consortium name="The Broad Institute Genome Sequencing Center for Infectious Disease"/>
            <person name="Wu L."/>
            <person name="Ma J."/>
        </authorList>
    </citation>
    <scope>NUCLEOTIDE SEQUENCE [LARGE SCALE GENOMIC DNA]</scope>
    <source>
        <strain evidence="1 2">WLHS5</strain>
    </source>
</reference>
<dbReference type="EMBL" id="JBHSFA010000007">
    <property type="protein sequence ID" value="MFC4543411.1"/>
    <property type="molecule type" value="Genomic_DNA"/>
</dbReference>
<dbReference type="Proteomes" id="UP001595898">
    <property type="component" value="Unassembled WGS sequence"/>
</dbReference>
<sequence>MTREKTGERTGADDRFRVGRRRFVGTVAATGAAIGMGGLASADTGSEFPPAGITEWGDPVTLGNGEVKTFTTSTPSGSPKQYGLFIERDALEGLPSAEALANSGDDEYTDKYGPNGQSLIIHYKWSQEFFLPFPKTDSTPFTFLGLHWNPGGHPPEGVWTVPHFDIHFHMLPTDTVDAITGPAAPAYDLPARYIPTGYARGPVVDERVITDMGEHMVDPTVPEMNGGTFTNTLIWGAYDPDGDGTAELTFVEPMITRAFLRGHSGTDRRKIAQPETYAKSGRYPTAYAVRDVPEQDAIAVSIENFSEFQGDS</sequence>
<evidence type="ECO:0008006" key="3">
    <source>
        <dbReference type="Google" id="ProtNLM"/>
    </source>
</evidence>
<evidence type="ECO:0000313" key="2">
    <source>
        <dbReference type="Proteomes" id="UP001595898"/>
    </source>
</evidence>
<proteinExistence type="predicted"/>
<dbReference type="AlphaFoldDB" id="A0ABD5PS13"/>
<protein>
    <recommendedName>
        <fullName evidence="3">DUF5602 domain-containing protein</fullName>
    </recommendedName>
</protein>
<organism evidence="1 2">
    <name type="scientific">Halosolutus amylolyticus</name>
    <dbReference type="NCBI Taxonomy" id="2932267"/>
    <lineage>
        <taxon>Archaea</taxon>
        <taxon>Methanobacteriati</taxon>
        <taxon>Methanobacteriota</taxon>
        <taxon>Stenosarchaea group</taxon>
        <taxon>Halobacteria</taxon>
        <taxon>Halobacteriales</taxon>
        <taxon>Natrialbaceae</taxon>
        <taxon>Halosolutus</taxon>
    </lineage>
</organism>
<name>A0ABD5PS13_9EURY</name>
<dbReference type="InterPro" id="IPR006311">
    <property type="entry name" value="TAT_signal"/>
</dbReference>
<accession>A0ABD5PS13</accession>
<evidence type="ECO:0000313" key="1">
    <source>
        <dbReference type="EMBL" id="MFC4543411.1"/>
    </source>
</evidence>
<gene>
    <name evidence="1" type="ORF">ACFO5R_15885</name>
</gene>
<dbReference type="RefSeq" id="WP_382182343.1">
    <property type="nucleotide sequence ID" value="NZ_JBHSFA010000007.1"/>
</dbReference>
<dbReference type="PROSITE" id="PS51318">
    <property type="entry name" value="TAT"/>
    <property type="match status" value="1"/>
</dbReference>
<keyword evidence="2" id="KW-1185">Reference proteome</keyword>